<dbReference type="Proteomes" id="UP000256661">
    <property type="component" value="Unassembled WGS sequence"/>
</dbReference>
<reference evidence="4 5" key="1">
    <citation type="submission" date="2018-08" db="EMBL/GenBank/DDBJ databases">
        <title>Sequencing the genomes of 1000 actinobacteria strains.</title>
        <authorList>
            <person name="Klenk H.-P."/>
        </authorList>
    </citation>
    <scope>NUCLEOTIDE SEQUENCE [LARGE SCALE GENOMIC DNA]</scope>
    <source>
        <strain evidence="4 5">DSM 43927</strain>
    </source>
</reference>
<comment type="subcellular location">
    <subcellularLocation>
        <location evidence="1">Cell envelope</location>
    </subcellularLocation>
</comment>
<dbReference type="GO" id="GO:0030313">
    <property type="term" value="C:cell envelope"/>
    <property type="evidence" value="ECO:0007669"/>
    <property type="project" value="UniProtKB-SubCell"/>
</dbReference>
<organism evidence="4 5">
    <name type="scientific">Thermomonospora umbrina</name>
    <dbReference type="NCBI Taxonomy" id="111806"/>
    <lineage>
        <taxon>Bacteria</taxon>
        <taxon>Bacillati</taxon>
        <taxon>Actinomycetota</taxon>
        <taxon>Actinomycetes</taxon>
        <taxon>Streptosporangiales</taxon>
        <taxon>Thermomonosporaceae</taxon>
        <taxon>Thermomonospora</taxon>
    </lineage>
</organism>
<evidence type="ECO:0000313" key="5">
    <source>
        <dbReference type="Proteomes" id="UP000256661"/>
    </source>
</evidence>
<dbReference type="PANTHER" id="PTHR32347">
    <property type="entry name" value="EFFLUX SYSTEM COMPONENT YKNX-RELATED"/>
    <property type="match status" value="1"/>
</dbReference>
<comment type="caution">
    <text evidence="4">The sequence shown here is derived from an EMBL/GenBank/DDBJ whole genome shotgun (WGS) entry which is preliminary data.</text>
</comment>
<evidence type="ECO:0000259" key="3">
    <source>
        <dbReference type="Pfam" id="PF01471"/>
    </source>
</evidence>
<keyword evidence="5" id="KW-1185">Reference proteome</keyword>
<gene>
    <name evidence="4" type="ORF">DFJ69_0338</name>
</gene>
<evidence type="ECO:0000313" key="4">
    <source>
        <dbReference type="EMBL" id="REE94969.1"/>
    </source>
</evidence>
<name>A0A3D9SGE8_9ACTN</name>
<proteinExistence type="predicted"/>
<keyword evidence="2" id="KW-0175">Coiled coil</keyword>
<dbReference type="InterPro" id="IPR002477">
    <property type="entry name" value="Peptidoglycan-bd-like"/>
</dbReference>
<evidence type="ECO:0000256" key="1">
    <source>
        <dbReference type="ARBA" id="ARBA00004196"/>
    </source>
</evidence>
<feature type="domain" description="Peptidoglycan binding-like" evidence="3">
    <location>
        <begin position="107"/>
        <end position="153"/>
    </location>
</feature>
<dbReference type="Gene3D" id="1.10.101.10">
    <property type="entry name" value="PGBD-like superfamily/PGBD"/>
    <property type="match status" value="1"/>
</dbReference>
<accession>A0A3D9SGE8</accession>
<evidence type="ECO:0000256" key="2">
    <source>
        <dbReference type="ARBA" id="ARBA00023054"/>
    </source>
</evidence>
<dbReference type="EMBL" id="QTTT01000001">
    <property type="protein sequence ID" value="REE94969.1"/>
    <property type="molecule type" value="Genomic_DNA"/>
</dbReference>
<protein>
    <submittedName>
        <fullName evidence="4">Multidrug efflux pump subunit AcrA (Membrane-fusion protein)</fullName>
    </submittedName>
</protein>
<dbReference type="PANTHER" id="PTHR32347:SF27">
    <property type="entry name" value="RND EFFLUX PUMP MEMBRANE FUSION PROTEIN BARREL-SANDWICH DOMAIN-CONTAINING PROTEIN"/>
    <property type="match status" value="1"/>
</dbReference>
<dbReference type="InterPro" id="IPR036366">
    <property type="entry name" value="PGBDSf"/>
</dbReference>
<dbReference type="SUPFAM" id="SSF47090">
    <property type="entry name" value="PGBD-like"/>
    <property type="match status" value="1"/>
</dbReference>
<dbReference type="InterPro" id="IPR050465">
    <property type="entry name" value="UPF0194_transport"/>
</dbReference>
<dbReference type="AlphaFoldDB" id="A0A3D9SGE8"/>
<sequence length="334" mass="34628">MVLGGTGFAAVGFGGENEAPGARSTLPPASAAVERTTLVETEKLPGTLGYGTTYDLNAAGGGTLTALAAEGRTVTRGQTVFKVDTDPVPLLYGKLPLYRTLSAGVEGPDVLQFEQNLRDLGYTGFTVDKEYSAATADAVLDWQEDLGVEETGTIERGAVVIARGAIRVAEHKKVVGDPASGPLLTYTGTRRVVTVDLEVGYQNLVKKGRKVTVETPAGDSVDGRIVKIGSVATQPKDEETEATIEVTISLSNDKGFGGLDEAPVDVHFTSDERRDVLAVPVGALLALGGGGYAVQVVDGATARTVQVETGMFADGMVEVTGNGLSEGMKVGIPK</sequence>
<dbReference type="InterPro" id="IPR036365">
    <property type="entry name" value="PGBD-like_sf"/>
</dbReference>
<dbReference type="Pfam" id="PF01471">
    <property type="entry name" value="PG_binding_1"/>
    <property type="match status" value="1"/>
</dbReference>
<dbReference type="Gene3D" id="2.40.420.20">
    <property type="match status" value="1"/>
</dbReference>